<dbReference type="PANTHER" id="PTHR43823">
    <property type="entry name" value="SPORULATION PROTEIN YKVU"/>
    <property type="match status" value="1"/>
</dbReference>
<keyword evidence="8 10" id="KW-0472">Membrane</keyword>
<evidence type="ECO:0000256" key="7">
    <source>
        <dbReference type="ARBA" id="ARBA00022989"/>
    </source>
</evidence>
<feature type="transmembrane region" description="Helical" evidence="10">
    <location>
        <begin position="167"/>
        <end position="187"/>
    </location>
</feature>
<dbReference type="RefSeq" id="WP_281835948.1">
    <property type="nucleotide sequence ID" value="NZ_BSDY01000009.1"/>
</dbReference>
<keyword evidence="9" id="KW-0046">Antibiotic resistance</keyword>
<dbReference type="GO" id="GO:0015297">
    <property type="term" value="F:antiporter activity"/>
    <property type="evidence" value="ECO:0007669"/>
    <property type="project" value="InterPro"/>
</dbReference>
<dbReference type="GO" id="GO:0046677">
    <property type="term" value="P:response to antibiotic"/>
    <property type="evidence" value="ECO:0007669"/>
    <property type="project" value="UniProtKB-KW"/>
</dbReference>
<dbReference type="EMBL" id="BSDY01000009">
    <property type="protein sequence ID" value="GLI56656.1"/>
    <property type="molecule type" value="Genomic_DNA"/>
</dbReference>
<dbReference type="InterPro" id="IPR048279">
    <property type="entry name" value="MdtK-like"/>
</dbReference>
<evidence type="ECO:0000256" key="6">
    <source>
        <dbReference type="ARBA" id="ARBA00022692"/>
    </source>
</evidence>
<feature type="transmembrane region" description="Helical" evidence="10">
    <location>
        <begin position="319"/>
        <end position="343"/>
    </location>
</feature>
<feature type="transmembrane region" description="Helical" evidence="10">
    <location>
        <begin position="235"/>
        <end position="255"/>
    </location>
</feature>
<dbReference type="NCBIfam" id="TIGR00797">
    <property type="entry name" value="matE"/>
    <property type="match status" value="1"/>
</dbReference>
<feature type="transmembrane region" description="Helical" evidence="10">
    <location>
        <begin position="389"/>
        <end position="405"/>
    </location>
</feature>
<dbReference type="InterPro" id="IPR002528">
    <property type="entry name" value="MATE_fam"/>
</dbReference>
<proteinExistence type="inferred from homology"/>
<evidence type="ECO:0000256" key="5">
    <source>
        <dbReference type="ARBA" id="ARBA00022475"/>
    </source>
</evidence>
<feature type="transmembrane region" description="Helical" evidence="10">
    <location>
        <begin position="53"/>
        <end position="75"/>
    </location>
</feature>
<dbReference type="CDD" id="cd13143">
    <property type="entry name" value="MATE_MepA_like"/>
    <property type="match status" value="1"/>
</dbReference>
<feature type="transmembrane region" description="Helical" evidence="10">
    <location>
        <begin position="355"/>
        <end position="377"/>
    </location>
</feature>
<name>A0A9W6LMT4_9FUSO</name>
<feature type="transmembrane region" description="Helical" evidence="10">
    <location>
        <begin position="96"/>
        <end position="117"/>
    </location>
</feature>
<feature type="transmembrane region" description="Helical" evidence="10">
    <location>
        <begin position="137"/>
        <end position="155"/>
    </location>
</feature>
<organism evidence="11 12">
    <name type="scientific">Propionigenium maris DSM 9537</name>
    <dbReference type="NCBI Taxonomy" id="1123000"/>
    <lineage>
        <taxon>Bacteria</taxon>
        <taxon>Fusobacteriati</taxon>
        <taxon>Fusobacteriota</taxon>
        <taxon>Fusobacteriia</taxon>
        <taxon>Fusobacteriales</taxon>
        <taxon>Fusobacteriaceae</taxon>
        <taxon>Propionigenium</taxon>
    </lineage>
</organism>
<comment type="subcellular location">
    <subcellularLocation>
        <location evidence="1">Cell membrane</location>
        <topology evidence="1">Multi-pass membrane protein</topology>
    </subcellularLocation>
</comment>
<dbReference type="PIRSF" id="PIRSF006603">
    <property type="entry name" value="DinF"/>
    <property type="match status" value="1"/>
</dbReference>
<evidence type="ECO:0000313" key="11">
    <source>
        <dbReference type="EMBL" id="GLI56656.1"/>
    </source>
</evidence>
<accession>A0A9W6LMT4</accession>
<feature type="transmembrane region" description="Helical" evidence="10">
    <location>
        <begin position="9"/>
        <end position="33"/>
    </location>
</feature>
<evidence type="ECO:0000313" key="12">
    <source>
        <dbReference type="Proteomes" id="UP001144471"/>
    </source>
</evidence>
<sequence>MNKNLDKGALLPLLIKFSIPSTIAVLINIIYNITDRYFIGQAIGRYGMSALSIVFPLILLINGTGLMFSVGGGALAGIKLGERREEEAEKVLGTTVFWVAVVGIIYTLLILTLLRPILGVMGGTEGNLSYALEYSRWLFPAITAQMLYVVLCAFLRTEGRPSYSMWMNLGSALLNMILDYTFIVKFSMGMKGAAMATAIATTLPAVYLLIYFSRSRLLRLRRGNLLPNISIIKRILSIGSSAFFNQMLNGVMVFIMNRQLLVYGGDLALAAIGIITTVRSFINTSFIGFNHGRQPILSFNYGAANFKRVKETFILSSKIILSISLTLVILVVIGAEGISTFFLDNDEKLIEFTTWAIRRHLFLMVATALYLTCANYFQAVGKGGVTTKLLTVRLLVLNIPLLFILPNWFGMLGILIAFPISDGCAALLASAFMKNELKELSIKKQLTPQKMPS</sequence>
<dbReference type="GO" id="GO:0005886">
    <property type="term" value="C:plasma membrane"/>
    <property type="evidence" value="ECO:0007669"/>
    <property type="project" value="UniProtKB-SubCell"/>
</dbReference>
<keyword evidence="5" id="KW-1003">Cell membrane</keyword>
<evidence type="ECO:0000256" key="8">
    <source>
        <dbReference type="ARBA" id="ARBA00023136"/>
    </source>
</evidence>
<comment type="caution">
    <text evidence="11">The sequence shown here is derived from an EMBL/GenBank/DDBJ whole genome shotgun (WGS) entry which is preliminary data.</text>
</comment>
<comment type="similarity">
    <text evidence="2">Belongs to the multi antimicrobial extrusion (MATE) (TC 2.A.66.1) family. MepA subfamily.</text>
</comment>
<keyword evidence="4" id="KW-0813">Transport</keyword>
<keyword evidence="12" id="KW-1185">Reference proteome</keyword>
<protein>
    <recommendedName>
        <fullName evidence="3">Multidrug export protein MepA</fullName>
    </recommendedName>
</protein>
<dbReference type="Pfam" id="PF01554">
    <property type="entry name" value="MatE"/>
    <property type="match status" value="2"/>
</dbReference>
<keyword evidence="7 10" id="KW-1133">Transmembrane helix</keyword>
<evidence type="ECO:0000256" key="2">
    <source>
        <dbReference type="ARBA" id="ARBA00008417"/>
    </source>
</evidence>
<evidence type="ECO:0000256" key="10">
    <source>
        <dbReference type="SAM" id="Phobius"/>
    </source>
</evidence>
<dbReference type="PANTHER" id="PTHR43823:SF3">
    <property type="entry name" value="MULTIDRUG EXPORT PROTEIN MEPA"/>
    <property type="match status" value="1"/>
</dbReference>
<dbReference type="Proteomes" id="UP001144471">
    <property type="component" value="Unassembled WGS sequence"/>
</dbReference>
<feature type="transmembrane region" description="Helical" evidence="10">
    <location>
        <begin position="411"/>
        <end position="433"/>
    </location>
</feature>
<reference evidence="11" key="1">
    <citation type="submission" date="2022-12" db="EMBL/GenBank/DDBJ databases">
        <title>Reference genome sequencing for broad-spectrum identification of bacterial and archaeal isolates by mass spectrometry.</title>
        <authorList>
            <person name="Sekiguchi Y."/>
            <person name="Tourlousse D.M."/>
        </authorList>
    </citation>
    <scope>NUCLEOTIDE SEQUENCE</scope>
    <source>
        <strain evidence="11">10succ1</strain>
    </source>
</reference>
<evidence type="ECO:0000256" key="9">
    <source>
        <dbReference type="ARBA" id="ARBA00023251"/>
    </source>
</evidence>
<dbReference type="InterPro" id="IPR051327">
    <property type="entry name" value="MATE_MepA_subfamily"/>
</dbReference>
<dbReference type="AlphaFoldDB" id="A0A9W6LMT4"/>
<dbReference type="InterPro" id="IPR045070">
    <property type="entry name" value="MATE_MepA-like"/>
</dbReference>
<feature type="transmembrane region" description="Helical" evidence="10">
    <location>
        <begin position="267"/>
        <end position="289"/>
    </location>
</feature>
<evidence type="ECO:0000256" key="1">
    <source>
        <dbReference type="ARBA" id="ARBA00004651"/>
    </source>
</evidence>
<evidence type="ECO:0000256" key="3">
    <source>
        <dbReference type="ARBA" id="ARBA00022106"/>
    </source>
</evidence>
<feature type="transmembrane region" description="Helical" evidence="10">
    <location>
        <begin position="193"/>
        <end position="214"/>
    </location>
</feature>
<keyword evidence="6 10" id="KW-0812">Transmembrane</keyword>
<gene>
    <name evidence="11" type="ORF">PM10SUCC1_21700</name>
</gene>
<dbReference type="GO" id="GO:0042910">
    <property type="term" value="F:xenobiotic transmembrane transporter activity"/>
    <property type="evidence" value="ECO:0007669"/>
    <property type="project" value="InterPro"/>
</dbReference>
<evidence type="ECO:0000256" key="4">
    <source>
        <dbReference type="ARBA" id="ARBA00022448"/>
    </source>
</evidence>